<gene>
    <name evidence="1" type="ORF">FAK_26660</name>
</gene>
<dbReference type="Proteomes" id="UP001366166">
    <property type="component" value="Chromosome"/>
</dbReference>
<dbReference type="EMBL" id="AP028679">
    <property type="protein sequence ID" value="BEQ15600.1"/>
    <property type="molecule type" value="Genomic_DNA"/>
</dbReference>
<evidence type="ECO:0000313" key="2">
    <source>
        <dbReference type="Proteomes" id="UP001366166"/>
    </source>
</evidence>
<evidence type="ECO:0000313" key="1">
    <source>
        <dbReference type="EMBL" id="BEQ15600.1"/>
    </source>
</evidence>
<proteinExistence type="predicted"/>
<dbReference type="RefSeq" id="WP_338600223.1">
    <property type="nucleotide sequence ID" value="NZ_AP028679.1"/>
</dbReference>
<dbReference type="KEGG" id="dmp:FAK_26660"/>
<organism evidence="1 2">
    <name type="scientific">Desulfoferula mesophila</name>
    <dbReference type="NCBI Taxonomy" id="3058419"/>
    <lineage>
        <taxon>Bacteria</taxon>
        <taxon>Pseudomonadati</taxon>
        <taxon>Thermodesulfobacteriota</taxon>
        <taxon>Desulfarculia</taxon>
        <taxon>Desulfarculales</taxon>
        <taxon>Desulfarculaceae</taxon>
        <taxon>Desulfoferula</taxon>
    </lineage>
</organism>
<accession>A0AAU9EFN4</accession>
<name>A0AAU9EFN4_9BACT</name>
<keyword evidence="2" id="KW-1185">Reference proteome</keyword>
<dbReference type="AlphaFoldDB" id="A0AAU9EFN4"/>
<protein>
    <submittedName>
        <fullName evidence="1">Uncharacterized protein</fullName>
    </submittedName>
</protein>
<sequence length="125" mass="14091">MPQDLRAYLAQLERDKPETMLRVKKPLKAADEITALRRKLDAMKKFPVIIVERPVLDDGTESAFPARTFGAPARSAASFFALPFLPRRVRQKGLDDDLGAMKTVGTHPALGIVYQERTTRNTRKQ</sequence>
<reference evidence="2" key="1">
    <citation type="journal article" date="2023" name="Arch. Microbiol.">
        <title>Desulfoferula mesophilus gen. nov. sp. nov., a mesophilic sulfate-reducing bacterium isolated from a brackish lake sediment.</title>
        <authorList>
            <person name="Watanabe T."/>
            <person name="Yabe T."/>
            <person name="Tsuji J.M."/>
            <person name="Fukui M."/>
        </authorList>
    </citation>
    <scope>NUCLEOTIDE SEQUENCE [LARGE SCALE GENOMIC DNA]</scope>
    <source>
        <strain evidence="2">12FAK</strain>
    </source>
</reference>